<evidence type="ECO:0000313" key="2">
    <source>
        <dbReference type="Proteomes" id="UP000186004"/>
    </source>
</evidence>
<protein>
    <recommendedName>
        <fullName evidence="3">Integrase</fullName>
    </recommendedName>
</protein>
<evidence type="ECO:0000313" key="1">
    <source>
        <dbReference type="EMBL" id="SIR99260.1"/>
    </source>
</evidence>
<dbReference type="Gene3D" id="1.10.443.10">
    <property type="entry name" value="Intergrase catalytic core"/>
    <property type="match status" value="1"/>
</dbReference>
<dbReference type="GO" id="GO:0006310">
    <property type="term" value="P:DNA recombination"/>
    <property type="evidence" value="ECO:0007669"/>
    <property type="project" value="InterPro"/>
</dbReference>
<name>A0A1N7FG46_9ACTN</name>
<dbReference type="GO" id="GO:0015074">
    <property type="term" value="P:DNA integration"/>
    <property type="evidence" value="ECO:0007669"/>
    <property type="project" value="InterPro"/>
</dbReference>
<dbReference type="InterPro" id="IPR013762">
    <property type="entry name" value="Integrase-like_cat_sf"/>
</dbReference>
<reference evidence="1 2" key="1">
    <citation type="submission" date="2017-01" db="EMBL/GenBank/DDBJ databases">
        <authorList>
            <person name="Mah S.A."/>
            <person name="Swanson W.J."/>
            <person name="Moy G.W."/>
            <person name="Vacquier V.D."/>
        </authorList>
    </citation>
    <scope>NUCLEOTIDE SEQUENCE [LARGE SCALE GENOMIC DNA]</scope>
    <source>
        <strain evidence="1 2">DSM 45758</strain>
    </source>
</reference>
<accession>A0A1N7FG46</accession>
<organism evidence="1 2">
    <name type="scientific">Micromonospora avicenniae</name>
    <dbReference type="NCBI Taxonomy" id="1198245"/>
    <lineage>
        <taxon>Bacteria</taxon>
        <taxon>Bacillati</taxon>
        <taxon>Actinomycetota</taxon>
        <taxon>Actinomycetes</taxon>
        <taxon>Micromonosporales</taxon>
        <taxon>Micromonosporaceae</taxon>
        <taxon>Micromonospora</taxon>
    </lineage>
</organism>
<dbReference type="STRING" id="1198245.SAMN05444858_13526"/>
<dbReference type="AlphaFoldDB" id="A0A1N7FG46"/>
<dbReference type="RefSeq" id="WP_281251459.1">
    <property type="nucleotide sequence ID" value="NZ_FTNF01000035.1"/>
</dbReference>
<keyword evidence="2" id="KW-1185">Reference proteome</keyword>
<dbReference type="EMBL" id="FTNF01000035">
    <property type="protein sequence ID" value="SIR99260.1"/>
    <property type="molecule type" value="Genomic_DNA"/>
</dbReference>
<gene>
    <name evidence="1" type="ORF">SAMN05444858_13526</name>
</gene>
<proteinExistence type="predicted"/>
<dbReference type="GO" id="GO:0003677">
    <property type="term" value="F:DNA binding"/>
    <property type="evidence" value="ECO:0007669"/>
    <property type="project" value="InterPro"/>
</dbReference>
<evidence type="ECO:0008006" key="3">
    <source>
        <dbReference type="Google" id="ProtNLM"/>
    </source>
</evidence>
<dbReference type="Proteomes" id="UP000186004">
    <property type="component" value="Unassembled WGS sequence"/>
</dbReference>
<sequence length="42" mass="4662">MPPHVVQAIARYADVKITLKIYSHANLDAMRQALGKLDGRLS</sequence>